<evidence type="ECO:0000313" key="1">
    <source>
        <dbReference type="EMBL" id="MBP2325156.1"/>
    </source>
</evidence>
<keyword evidence="2" id="KW-1185">Reference proteome</keyword>
<dbReference type="PANTHER" id="PTHR40053">
    <property type="entry name" value="SPORULATION-CONTROL PROTEIN SPO0M"/>
    <property type="match status" value="1"/>
</dbReference>
<sequence>MVFKKMLQKLGVGGPSVDTVLADPRCMPGDSLSGEVRLLGGDGDAEIEHIALSLVTRVERGDSGQGMVEFHRVVVAGPTRLAAKQERTIPFTIPVPWEVPVTEVGGQRLPRMELGLRTEVSIAKAVDKGDLDPVYVVPLESQDAVLEGFGQLGFHFKSADLEAGRIYGIRQELPFFQEIEFYPPSQFAGRINEVELTMVAAPGGLTVVLEADKRSGMFGGGGGDFIGRFEASHREAVDMDWARIFGEWLDSVASRRGNMMQGYDGHHGHHGDGYHGHHGGHRGGGMGGIVAGAAAGVLGGMMIGEMFDGGDDEGGGEEEG</sequence>
<dbReference type="Proteomes" id="UP001519332">
    <property type="component" value="Unassembled WGS sequence"/>
</dbReference>
<dbReference type="RefSeq" id="WP_209642393.1">
    <property type="nucleotide sequence ID" value="NZ_JAGINW010000001.1"/>
</dbReference>
<accession>A0ABS4TL70</accession>
<reference evidence="1 2" key="1">
    <citation type="submission" date="2021-03" db="EMBL/GenBank/DDBJ databases">
        <title>Sequencing the genomes of 1000 actinobacteria strains.</title>
        <authorList>
            <person name="Klenk H.-P."/>
        </authorList>
    </citation>
    <scope>NUCLEOTIDE SEQUENCE [LARGE SCALE GENOMIC DNA]</scope>
    <source>
        <strain evidence="1 2">DSM 46670</strain>
    </source>
</reference>
<name>A0ABS4TL70_9PSEU</name>
<comment type="caution">
    <text evidence="1">The sequence shown here is derived from an EMBL/GenBank/DDBJ whole genome shotgun (WGS) entry which is preliminary data.</text>
</comment>
<gene>
    <name evidence="1" type="ORF">JOF56_005541</name>
</gene>
<protein>
    <submittedName>
        <fullName evidence="1">Sporulation-control protein</fullName>
    </submittedName>
</protein>
<dbReference type="Pfam" id="PF07070">
    <property type="entry name" value="Spo0M"/>
    <property type="match status" value="1"/>
</dbReference>
<dbReference type="EMBL" id="JAGINW010000001">
    <property type="protein sequence ID" value="MBP2325156.1"/>
    <property type="molecule type" value="Genomic_DNA"/>
</dbReference>
<organism evidence="1 2">
    <name type="scientific">Kibdelosporangium banguiense</name>
    <dbReference type="NCBI Taxonomy" id="1365924"/>
    <lineage>
        <taxon>Bacteria</taxon>
        <taxon>Bacillati</taxon>
        <taxon>Actinomycetota</taxon>
        <taxon>Actinomycetes</taxon>
        <taxon>Pseudonocardiales</taxon>
        <taxon>Pseudonocardiaceae</taxon>
        <taxon>Kibdelosporangium</taxon>
    </lineage>
</organism>
<proteinExistence type="predicted"/>
<evidence type="ECO:0000313" key="2">
    <source>
        <dbReference type="Proteomes" id="UP001519332"/>
    </source>
</evidence>
<dbReference type="PANTHER" id="PTHR40053:SF1">
    <property type="entry name" value="SPORULATION-CONTROL PROTEIN SPO0M"/>
    <property type="match status" value="1"/>
</dbReference>
<dbReference type="InterPro" id="IPR009776">
    <property type="entry name" value="Spore_0_M"/>
</dbReference>